<comment type="caution">
    <text evidence="5">The sequence shown here is derived from an EMBL/GenBank/DDBJ whole genome shotgun (WGS) entry which is preliminary data.</text>
</comment>
<feature type="domain" description="6-phosphogluconate dehydrogenase NADP-binding" evidence="3">
    <location>
        <begin position="8"/>
        <end position="158"/>
    </location>
</feature>
<dbReference type="Gene3D" id="1.10.1040.10">
    <property type="entry name" value="N-(1-d-carboxylethyl)-l-norvaline Dehydrogenase, domain 2"/>
    <property type="match status" value="1"/>
</dbReference>
<dbReference type="PANTHER" id="PTHR43580:SF2">
    <property type="entry name" value="CYTOKINE-LIKE NUCLEAR FACTOR N-PAC"/>
    <property type="match status" value="1"/>
</dbReference>
<feature type="domain" description="NADPH-dependent reductive aminase-like C-terminal" evidence="4">
    <location>
        <begin position="163"/>
        <end position="292"/>
    </location>
</feature>
<evidence type="ECO:0000259" key="3">
    <source>
        <dbReference type="Pfam" id="PF03446"/>
    </source>
</evidence>
<dbReference type="InterPro" id="IPR013328">
    <property type="entry name" value="6PGD_dom2"/>
</dbReference>
<dbReference type="InterPro" id="IPR051265">
    <property type="entry name" value="HIBADH-related_NP60_sf"/>
</dbReference>
<comment type="similarity">
    <text evidence="1">Belongs to the HIBADH-related family.</text>
</comment>
<evidence type="ECO:0000313" key="6">
    <source>
        <dbReference type="Proteomes" id="UP001500886"/>
    </source>
</evidence>
<evidence type="ECO:0000313" key="5">
    <source>
        <dbReference type="EMBL" id="GAA2716720.1"/>
    </source>
</evidence>
<dbReference type="Pfam" id="PF21761">
    <property type="entry name" value="RedAm-like_C"/>
    <property type="match status" value="1"/>
</dbReference>
<protein>
    <submittedName>
        <fullName evidence="5">NAD(P)-binding domain-containing protein</fullName>
    </submittedName>
</protein>
<name>A0ABP6G9I8_9ACTN</name>
<gene>
    <name evidence="5" type="ORF">GCM10010315_28370</name>
</gene>
<evidence type="ECO:0000259" key="4">
    <source>
        <dbReference type="Pfam" id="PF21761"/>
    </source>
</evidence>
<dbReference type="SUPFAM" id="SSF51735">
    <property type="entry name" value="NAD(P)-binding Rossmann-fold domains"/>
    <property type="match status" value="1"/>
</dbReference>
<dbReference type="RefSeq" id="WP_344435509.1">
    <property type="nucleotide sequence ID" value="NZ_BAAASL010000009.1"/>
</dbReference>
<dbReference type="Gene3D" id="3.40.50.720">
    <property type="entry name" value="NAD(P)-binding Rossmann-like Domain"/>
    <property type="match status" value="1"/>
</dbReference>
<dbReference type="PIRSF" id="PIRSF000103">
    <property type="entry name" value="HIBADH"/>
    <property type="match status" value="1"/>
</dbReference>
<dbReference type="Proteomes" id="UP001500886">
    <property type="component" value="Unassembled WGS sequence"/>
</dbReference>
<keyword evidence="6" id="KW-1185">Reference proteome</keyword>
<evidence type="ECO:0000256" key="1">
    <source>
        <dbReference type="ARBA" id="ARBA00009080"/>
    </source>
</evidence>
<dbReference type="InterPro" id="IPR006115">
    <property type="entry name" value="6PGDH_NADP-bd"/>
</dbReference>
<dbReference type="EMBL" id="BAAASL010000009">
    <property type="protein sequence ID" value="GAA2716720.1"/>
    <property type="molecule type" value="Genomic_DNA"/>
</dbReference>
<dbReference type="Pfam" id="PF03446">
    <property type="entry name" value="NAD_binding_2"/>
    <property type="match status" value="1"/>
</dbReference>
<proteinExistence type="inferred from homology"/>
<dbReference type="PANTHER" id="PTHR43580">
    <property type="entry name" value="OXIDOREDUCTASE GLYR1-RELATED"/>
    <property type="match status" value="1"/>
</dbReference>
<accession>A0ABP6G9I8</accession>
<sequence>MDTSPDGVSVLGLGAMGSALAAGFLAAGHRTTVWNRTPGRAAAPALRGAVVAGSAAQALTASPLTVVCLSTYDAVREVLEPLPGAVAGRTVVNLTSGPPVDGQRMAQWAERCGAGYLDGVLMTTPDRVGTPGALQLYAGPAALFRAHEPTLAALGDALHVGEDHGLPSVYDTALLGLMWSTLTGWLLGSALIGADGPGGGVPATAFTDVAARWMKTVETFMRDGARQVDAGHTPGGQFPLDLHLMTMDVLVHACELRGIDPQLPRAHRALVHRAVMEGHGSDSFARLIGYLRDP</sequence>
<organism evidence="5 6">
    <name type="scientific">Streptomyces luteosporeus</name>
    <dbReference type="NCBI Taxonomy" id="173856"/>
    <lineage>
        <taxon>Bacteria</taxon>
        <taxon>Bacillati</taxon>
        <taxon>Actinomycetota</taxon>
        <taxon>Actinomycetes</taxon>
        <taxon>Kitasatosporales</taxon>
        <taxon>Streptomycetaceae</taxon>
        <taxon>Streptomyces</taxon>
    </lineage>
</organism>
<dbReference type="InterPro" id="IPR048666">
    <property type="entry name" value="RedAm-like_C"/>
</dbReference>
<reference evidence="6" key="1">
    <citation type="journal article" date="2019" name="Int. J. Syst. Evol. Microbiol.">
        <title>The Global Catalogue of Microorganisms (GCM) 10K type strain sequencing project: providing services to taxonomists for standard genome sequencing and annotation.</title>
        <authorList>
            <consortium name="The Broad Institute Genomics Platform"/>
            <consortium name="The Broad Institute Genome Sequencing Center for Infectious Disease"/>
            <person name="Wu L."/>
            <person name="Ma J."/>
        </authorList>
    </citation>
    <scope>NUCLEOTIDE SEQUENCE [LARGE SCALE GENOMIC DNA]</scope>
    <source>
        <strain evidence="6">JCM 4542</strain>
    </source>
</reference>
<dbReference type="InterPro" id="IPR015815">
    <property type="entry name" value="HIBADH-related"/>
</dbReference>
<dbReference type="InterPro" id="IPR036291">
    <property type="entry name" value="NAD(P)-bd_dom_sf"/>
</dbReference>
<keyword evidence="2" id="KW-0560">Oxidoreductase</keyword>
<evidence type="ECO:0000256" key="2">
    <source>
        <dbReference type="ARBA" id="ARBA00023002"/>
    </source>
</evidence>